<dbReference type="InterPro" id="IPR000618">
    <property type="entry name" value="Insect_cuticle"/>
</dbReference>
<dbReference type="GO" id="GO:0042302">
    <property type="term" value="F:structural constituent of cuticle"/>
    <property type="evidence" value="ECO:0007669"/>
    <property type="project" value="UniProtKB-UniRule"/>
</dbReference>
<evidence type="ECO:0008006" key="6">
    <source>
        <dbReference type="Google" id="ProtNLM"/>
    </source>
</evidence>
<dbReference type="AlphaFoldDB" id="A0A8S1CV77"/>
<dbReference type="EMBL" id="CADEPI010000064">
    <property type="protein sequence ID" value="CAB3371708.1"/>
    <property type="molecule type" value="Genomic_DNA"/>
</dbReference>
<dbReference type="PRINTS" id="PR00947">
    <property type="entry name" value="CUTICLE"/>
</dbReference>
<reference evidence="4 5" key="1">
    <citation type="submission" date="2020-04" db="EMBL/GenBank/DDBJ databases">
        <authorList>
            <person name="Alioto T."/>
            <person name="Alioto T."/>
            <person name="Gomez Garrido J."/>
        </authorList>
    </citation>
    <scope>NUCLEOTIDE SEQUENCE [LARGE SCALE GENOMIC DNA]</scope>
</reference>
<accession>A0A8S1CV77</accession>
<dbReference type="GO" id="GO:0031012">
    <property type="term" value="C:extracellular matrix"/>
    <property type="evidence" value="ECO:0007669"/>
    <property type="project" value="TreeGrafter"/>
</dbReference>
<gene>
    <name evidence="4" type="ORF">CLODIP_2_CD03940</name>
</gene>
<evidence type="ECO:0000313" key="5">
    <source>
        <dbReference type="Proteomes" id="UP000494165"/>
    </source>
</evidence>
<keyword evidence="3" id="KW-0732">Signal</keyword>
<proteinExistence type="predicted"/>
<organism evidence="4 5">
    <name type="scientific">Cloeon dipterum</name>
    <dbReference type="NCBI Taxonomy" id="197152"/>
    <lineage>
        <taxon>Eukaryota</taxon>
        <taxon>Metazoa</taxon>
        <taxon>Ecdysozoa</taxon>
        <taxon>Arthropoda</taxon>
        <taxon>Hexapoda</taxon>
        <taxon>Insecta</taxon>
        <taxon>Pterygota</taxon>
        <taxon>Palaeoptera</taxon>
        <taxon>Ephemeroptera</taxon>
        <taxon>Pisciforma</taxon>
        <taxon>Baetidae</taxon>
        <taxon>Cloeon</taxon>
    </lineage>
</organism>
<evidence type="ECO:0000256" key="2">
    <source>
        <dbReference type="PROSITE-ProRule" id="PRU00497"/>
    </source>
</evidence>
<keyword evidence="1 2" id="KW-0193">Cuticle</keyword>
<dbReference type="InterPro" id="IPR051217">
    <property type="entry name" value="Insect_Cuticle_Struc_Prot"/>
</dbReference>
<dbReference type="PANTHER" id="PTHR12236">
    <property type="entry name" value="STRUCTURAL CONTITUENT OF CUTICLE"/>
    <property type="match status" value="1"/>
</dbReference>
<dbReference type="PROSITE" id="PS00233">
    <property type="entry name" value="CHIT_BIND_RR_1"/>
    <property type="match status" value="1"/>
</dbReference>
<dbReference type="Proteomes" id="UP000494165">
    <property type="component" value="Unassembled WGS sequence"/>
</dbReference>
<dbReference type="InterPro" id="IPR031311">
    <property type="entry name" value="CHIT_BIND_RR_consensus"/>
</dbReference>
<evidence type="ECO:0000256" key="3">
    <source>
        <dbReference type="SAM" id="SignalP"/>
    </source>
</evidence>
<comment type="caution">
    <text evidence="4">The sequence shown here is derived from an EMBL/GenBank/DDBJ whole genome shotgun (WGS) entry which is preliminary data.</text>
</comment>
<evidence type="ECO:0000256" key="1">
    <source>
        <dbReference type="ARBA" id="ARBA00022460"/>
    </source>
</evidence>
<feature type="chain" id="PRO_5035797957" description="Cuticle protein 19" evidence="3">
    <location>
        <begin position="22"/>
        <end position="171"/>
    </location>
</feature>
<dbReference type="OrthoDB" id="6510765at2759"/>
<dbReference type="PROSITE" id="PS51155">
    <property type="entry name" value="CHIT_BIND_RR_2"/>
    <property type="match status" value="1"/>
</dbReference>
<evidence type="ECO:0000313" key="4">
    <source>
        <dbReference type="EMBL" id="CAB3371708.1"/>
    </source>
</evidence>
<name>A0A8S1CV77_9INSE</name>
<feature type="signal peptide" evidence="3">
    <location>
        <begin position="1"/>
        <end position="21"/>
    </location>
</feature>
<sequence length="171" mass="18163">MNASHQVQAVCLLLAVAACHAYPPSFGSYLKKDGQAGGEQAGGGGSKKGYEALSAHHAIEEDNHKPSYKFEYTVSDPHTGDLKKQWEAREGGVVKGLYSLVEPDGSLRTVHYHADSKTGFHATVHKTGVNKHPAPSKKAAPAVVHKNFYSAGFGDEDAGFGGGEEAAEFRL</sequence>
<dbReference type="Pfam" id="PF00379">
    <property type="entry name" value="Chitin_bind_4"/>
    <property type="match status" value="1"/>
</dbReference>
<protein>
    <recommendedName>
        <fullName evidence="6">Cuticle protein 19</fullName>
    </recommendedName>
</protein>
<dbReference type="PANTHER" id="PTHR12236:SF75">
    <property type="entry name" value="CUTICULAR PROTEIN 62BB, ISOFORM A"/>
    <property type="match status" value="1"/>
</dbReference>
<dbReference type="GO" id="GO:0005615">
    <property type="term" value="C:extracellular space"/>
    <property type="evidence" value="ECO:0007669"/>
    <property type="project" value="TreeGrafter"/>
</dbReference>
<keyword evidence="5" id="KW-1185">Reference proteome</keyword>